<protein>
    <submittedName>
        <fullName evidence="7">Transcriptional antiterminator</fullName>
    </submittedName>
</protein>
<dbReference type="EMBL" id="FNPI01000001">
    <property type="protein sequence ID" value="SDY14895.1"/>
    <property type="molecule type" value="Genomic_DNA"/>
</dbReference>
<dbReference type="InterPro" id="IPR036634">
    <property type="entry name" value="PRD_sf"/>
</dbReference>
<dbReference type="SUPFAM" id="SSF63520">
    <property type="entry name" value="PTS-regulatory domain, PRD"/>
    <property type="match status" value="1"/>
</dbReference>
<dbReference type="Gene3D" id="1.10.10.10">
    <property type="entry name" value="Winged helix-like DNA-binding domain superfamily/Winged helix DNA-binding domain"/>
    <property type="match status" value="2"/>
</dbReference>
<sequence>MLTERELKIAVNLVESRTPIKIKDLSQQFDVSTRTIKYDLDHVKSWFREHGIKVHSQPNKGIWVDCDDRQRHGILKEILGNERRNQNPGQSFRLKKILMTMLLHNGYITAAELAESLQVSRNTILNDMNLAGEFVTPWLIRLERARRIGYKLTGEELHLRLLLEHFIYSDLTNYEIYQIMTRISTREGSSVKELEPLMDTALLSVYKIAEMHLSNLYEPAISQLFHQSDLITLLIRITVSVTRLNMGQALKSYRVLNKNHYQDSVSMFILSFMEKVFTELKLPLLENEFLYLLGEIDKGMKGVDLFQATTGIIEEVSEREGIDYRRDSQLFSSLYAHLSLRLQRGIVNMAENNPFAEEIKHDHPLLFTSVSDACRAHLGMSVMVNQDAFISLIALHFLTSFENSFSKTNKVRALYVCSTGRGVARLIKNRVEKEIHDIDVVAYCSIMEVEELCKQEKIDLIISVFPIQADKPVIVVDAVPVRRDIEAIREKVADLMNRQPSHSTKELLAGKNTVTEDAETISQEIILKGFEVLQEIVSVFSNDIEASRLQALQLHIFLMVHRCYFDQQYDEFLYTNHQISKKNRQDLQTIRNILEQMELSVQESELIALLQYLK</sequence>
<evidence type="ECO:0000313" key="7">
    <source>
        <dbReference type="EMBL" id="SDY14895.1"/>
    </source>
</evidence>
<dbReference type="PROSITE" id="PS51372">
    <property type="entry name" value="PRD_2"/>
    <property type="match status" value="2"/>
</dbReference>
<dbReference type="PANTHER" id="PTHR30185">
    <property type="entry name" value="CRYPTIC BETA-GLUCOSIDE BGL OPERON ANTITERMINATOR"/>
    <property type="match status" value="1"/>
</dbReference>
<dbReference type="InterPro" id="IPR036388">
    <property type="entry name" value="WH-like_DNA-bd_sf"/>
</dbReference>
<evidence type="ECO:0000259" key="6">
    <source>
        <dbReference type="PROSITE" id="PS51372"/>
    </source>
</evidence>
<evidence type="ECO:0000259" key="5">
    <source>
        <dbReference type="PROSITE" id="PS51099"/>
    </source>
</evidence>
<dbReference type="InterPro" id="IPR013011">
    <property type="entry name" value="PTS_EIIB_2"/>
</dbReference>
<keyword evidence="1" id="KW-0808">Transferase</keyword>
<dbReference type="Gene3D" id="1.10.1790.10">
    <property type="entry name" value="PRD domain"/>
    <property type="match status" value="1"/>
</dbReference>
<dbReference type="PROSITE" id="PS51099">
    <property type="entry name" value="PTS_EIIB_TYPE_2"/>
    <property type="match status" value="1"/>
</dbReference>
<dbReference type="SUPFAM" id="SSF52794">
    <property type="entry name" value="PTS system IIB component-like"/>
    <property type="match status" value="1"/>
</dbReference>
<feature type="domain" description="PRD" evidence="6">
    <location>
        <begin position="300"/>
        <end position="407"/>
    </location>
</feature>
<evidence type="ECO:0000256" key="3">
    <source>
        <dbReference type="ARBA" id="ARBA00023015"/>
    </source>
</evidence>
<dbReference type="GO" id="GO:0009401">
    <property type="term" value="P:phosphoenolpyruvate-dependent sugar phosphotransferase system"/>
    <property type="evidence" value="ECO:0007669"/>
    <property type="project" value="InterPro"/>
</dbReference>
<dbReference type="GO" id="GO:0006355">
    <property type="term" value="P:regulation of DNA-templated transcription"/>
    <property type="evidence" value="ECO:0007669"/>
    <property type="project" value="InterPro"/>
</dbReference>
<evidence type="ECO:0000256" key="2">
    <source>
        <dbReference type="ARBA" id="ARBA00022737"/>
    </source>
</evidence>
<feature type="domain" description="PRD" evidence="6">
    <location>
        <begin position="513"/>
        <end position="614"/>
    </location>
</feature>
<evidence type="ECO:0000256" key="4">
    <source>
        <dbReference type="ARBA" id="ARBA00023163"/>
    </source>
</evidence>
<dbReference type="Pfam" id="PF00874">
    <property type="entry name" value="PRD"/>
    <property type="match status" value="1"/>
</dbReference>
<keyword evidence="8" id="KW-1185">Reference proteome</keyword>
<feature type="domain" description="PTS EIIB type-2" evidence="5">
    <location>
        <begin position="411"/>
        <end position="500"/>
    </location>
</feature>
<organism evidence="7 8">
    <name type="scientific">Evansella caseinilytica</name>
    <dbReference type="NCBI Taxonomy" id="1503961"/>
    <lineage>
        <taxon>Bacteria</taxon>
        <taxon>Bacillati</taxon>
        <taxon>Bacillota</taxon>
        <taxon>Bacilli</taxon>
        <taxon>Bacillales</taxon>
        <taxon>Bacillaceae</taxon>
        <taxon>Evansella</taxon>
    </lineage>
</organism>
<dbReference type="SUPFAM" id="SSF46785">
    <property type="entry name" value="Winged helix' DNA-binding domain"/>
    <property type="match status" value="1"/>
</dbReference>
<dbReference type="InterPro" id="IPR036095">
    <property type="entry name" value="PTS_EIIB-like_sf"/>
</dbReference>
<name>A0A1H3HI41_9BACI</name>
<dbReference type="InterPro" id="IPR011608">
    <property type="entry name" value="PRD"/>
</dbReference>
<dbReference type="OrthoDB" id="369398at2"/>
<keyword evidence="4" id="KW-0804">Transcription</keyword>
<keyword evidence="3" id="KW-0805">Transcription regulation</keyword>
<dbReference type="Proteomes" id="UP000198935">
    <property type="component" value="Unassembled WGS sequence"/>
</dbReference>
<gene>
    <name evidence="7" type="ORF">SAMN05421736_101500</name>
</gene>
<evidence type="ECO:0000256" key="1">
    <source>
        <dbReference type="ARBA" id="ARBA00022679"/>
    </source>
</evidence>
<dbReference type="GO" id="GO:0008982">
    <property type="term" value="F:protein-N(PI)-phosphohistidine-sugar phosphotransferase activity"/>
    <property type="evidence" value="ECO:0007669"/>
    <property type="project" value="InterPro"/>
</dbReference>
<reference evidence="8" key="1">
    <citation type="submission" date="2016-10" db="EMBL/GenBank/DDBJ databases">
        <authorList>
            <person name="Varghese N."/>
            <person name="Submissions S."/>
        </authorList>
    </citation>
    <scope>NUCLEOTIDE SEQUENCE [LARGE SCALE GENOMIC DNA]</scope>
    <source>
        <strain evidence="8">SP</strain>
    </source>
</reference>
<dbReference type="AlphaFoldDB" id="A0A1H3HI41"/>
<proteinExistence type="predicted"/>
<evidence type="ECO:0000313" key="8">
    <source>
        <dbReference type="Proteomes" id="UP000198935"/>
    </source>
</evidence>
<dbReference type="Pfam" id="PF08279">
    <property type="entry name" value="HTH_11"/>
    <property type="match status" value="2"/>
</dbReference>
<dbReference type="InterPro" id="IPR036390">
    <property type="entry name" value="WH_DNA-bd_sf"/>
</dbReference>
<dbReference type="CDD" id="cd05568">
    <property type="entry name" value="PTS_IIB_bgl_like"/>
    <property type="match status" value="1"/>
</dbReference>
<dbReference type="Gene3D" id="3.40.50.2300">
    <property type="match status" value="1"/>
</dbReference>
<accession>A0A1H3HI41</accession>
<dbReference type="PANTHER" id="PTHR30185:SF18">
    <property type="entry name" value="TRANSCRIPTIONAL REGULATOR MTLR"/>
    <property type="match status" value="1"/>
</dbReference>
<keyword evidence="2" id="KW-0677">Repeat</keyword>
<dbReference type="InterPro" id="IPR013196">
    <property type="entry name" value="HTH_11"/>
</dbReference>
<dbReference type="InterPro" id="IPR050661">
    <property type="entry name" value="BglG_antiterminators"/>
</dbReference>
<dbReference type="STRING" id="1503961.SAMN05421736_101500"/>